<evidence type="ECO:0000313" key="1">
    <source>
        <dbReference type="EMBL" id="SDY35374.1"/>
    </source>
</evidence>
<dbReference type="AlphaFoldDB" id="A0A1H3J864"/>
<dbReference type="STRING" id="321339.SAMN05444340_10676"/>
<dbReference type="Pfam" id="PF13430">
    <property type="entry name" value="DUF4112"/>
    <property type="match status" value="1"/>
</dbReference>
<gene>
    <name evidence="1" type="ORF">SAMN05444340_10676</name>
</gene>
<name>A0A1H3J864_9RHOB</name>
<dbReference type="PANTHER" id="PTHR35519">
    <property type="entry name" value="MEMBRANE PROTEINS"/>
    <property type="match status" value="1"/>
</dbReference>
<evidence type="ECO:0008006" key="3">
    <source>
        <dbReference type="Google" id="ProtNLM"/>
    </source>
</evidence>
<reference evidence="1 2" key="1">
    <citation type="submission" date="2016-10" db="EMBL/GenBank/DDBJ databases">
        <authorList>
            <person name="de Groot N.N."/>
        </authorList>
    </citation>
    <scope>NUCLEOTIDE SEQUENCE [LARGE SCALE GENOMIC DNA]</scope>
    <source>
        <strain evidence="1 2">DSM 26880</strain>
    </source>
</reference>
<dbReference type="InterPro" id="IPR025187">
    <property type="entry name" value="DUF4112"/>
</dbReference>
<dbReference type="RefSeq" id="WP_245710835.1">
    <property type="nucleotide sequence ID" value="NZ_FNPF01000006.1"/>
</dbReference>
<sequence>MARLAHLANKLDSRFSVLGIRFGYDSILGLIPGIGDVATTVPAAWIVFEGHRMGARPSVVARMAANTGIDFVVGGIPLIGDLFDVGFKANRRNIALLRRELEKDAAVLARRADERRTRHG</sequence>
<accession>A0A1H3J864</accession>
<keyword evidence="2" id="KW-1185">Reference proteome</keyword>
<protein>
    <recommendedName>
        <fullName evidence="3">DUF4112 domain-containing protein</fullName>
    </recommendedName>
</protein>
<organism evidence="1 2">
    <name type="scientific">Citreimonas salinaria</name>
    <dbReference type="NCBI Taxonomy" id="321339"/>
    <lineage>
        <taxon>Bacteria</taxon>
        <taxon>Pseudomonadati</taxon>
        <taxon>Pseudomonadota</taxon>
        <taxon>Alphaproteobacteria</taxon>
        <taxon>Rhodobacterales</taxon>
        <taxon>Roseobacteraceae</taxon>
        <taxon>Citreimonas</taxon>
    </lineage>
</organism>
<proteinExistence type="predicted"/>
<dbReference type="EMBL" id="FNPF01000006">
    <property type="protein sequence ID" value="SDY35374.1"/>
    <property type="molecule type" value="Genomic_DNA"/>
</dbReference>
<dbReference type="PANTHER" id="PTHR35519:SF2">
    <property type="entry name" value="PH DOMAIN PROTEIN"/>
    <property type="match status" value="1"/>
</dbReference>
<evidence type="ECO:0000313" key="2">
    <source>
        <dbReference type="Proteomes" id="UP000199286"/>
    </source>
</evidence>
<dbReference type="Proteomes" id="UP000199286">
    <property type="component" value="Unassembled WGS sequence"/>
</dbReference>